<evidence type="ECO:0000313" key="1">
    <source>
        <dbReference type="EMBL" id="CAG6629780.1"/>
    </source>
</evidence>
<protein>
    <submittedName>
        <fullName evidence="1">Uncharacterized protein</fullName>
    </submittedName>
</protein>
<proteinExistence type="predicted"/>
<name>A0A8D8VQC7_9HEMI</name>
<sequence length="180" mass="19759">MRGRRVEVKVMWCDGGWGLAGPPSTANTMVYLRGGGGRGGGRLGTTTSGQIVAGGIIEQYTEWQSFLVSPRMEYCSGTVLNHWSTPCFGPSSTVLVQLLAALVTAPVLAVIAVDHRVQFRYGVHLFLLKPRLRRGRRPVASLILHAHASPHARHFLSQRVPLATASTWFGNTVWRMLRRG</sequence>
<reference evidence="1" key="1">
    <citation type="submission" date="2021-05" db="EMBL/GenBank/DDBJ databases">
        <authorList>
            <person name="Alioto T."/>
            <person name="Alioto T."/>
            <person name="Gomez Garrido J."/>
        </authorList>
    </citation>
    <scope>NUCLEOTIDE SEQUENCE</scope>
</reference>
<dbReference type="EMBL" id="HBUF01071810">
    <property type="protein sequence ID" value="CAG6629780.1"/>
    <property type="molecule type" value="Transcribed_RNA"/>
</dbReference>
<accession>A0A8D8VQC7</accession>
<dbReference type="AlphaFoldDB" id="A0A8D8VQC7"/>
<organism evidence="1">
    <name type="scientific">Cacopsylla melanoneura</name>
    <dbReference type="NCBI Taxonomy" id="428564"/>
    <lineage>
        <taxon>Eukaryota</taxon>
        <taxon>Metazoa</taxon>
        <taxon>Ecdysozoa</taxon>
        <taxon>Arthropoda</taxon>
        <taxon>Hexapoda</taxon>
        <taxon>Insecta</taxon>
        <taxon>Pterygota</taxon>
        <taxon>Neoptera</taxon>
        <taxon>Paraneoptera</taxon>
        <taxon>Hemiptera</taxon>
        <taxon>Sternorrhyncha</taxon>
        <taxon>Psylloidea</taxon>
        <taxon>Psyllidae</taxon>
        <taxon>Psyllinae</taxon>
        <taxon>Cacopsylla</taxon>
    </lineage>
</organism>